<dbReference type="Proteomes" id="UP000198999">
    <property type="component" value="Unassembled WGS sequence"/>
</dbReference>
<keyword evidence="8" id="KW-0028">Amino-acid biosynthesis</keyword>
<dbReference type="SUPFAM" id="SSF52402">
    <property type="entry name" value="Adenine nucleotide alpha hydrolases-like"/>
    <property type="match status" value="1"/>
</dbReference>
<name>A0A1H9G776_9FLAO</name>
<dbReference type="InterPro" id="IPR051786">
    <property type="entry name" value="ASN_synthetase/amidase"/>
</dbReference>
<comment type="pathway">
    <text evidence="1">Amino-acid biosynthesis; L-asparagine biosynthesis; L-asparagine from L-aspartate (L-Gln route): step 1/1.</text>
</comment>
<dbReference type="InterPro" id="IPR033738">
    <property type="entry name" value="AsnB_N"/>
</dbReference>
<dbReference type="CDD" id="cd00712">
    <property type="entry name" value="AsnB"/>
    <property type="match status" value="1"/>
</dbReference>
<dbReference type="Pfam" id="PF13537">
    <property type="entry name" value="GATase_7"/>
    <property type="match status" value="1"/>
</dbReference>
<evidence type="ECO:0000256" key="7">
    <source>
        <dbReference type="ARBA" id="ARBA00048741"/>
    </source>
</evidence>
<dbReference type="PROSITE" id="PS51278">
    <property type="entry name" value="GATASE_TYPE_2"/>
    <property type="match status" value="1"/>
</dbReference>
<evidence type="ECO:0000313" key="13">
    <source>
        <dbReference type="Proteomes" id="UP000198999"/>
    </source>
</evidence>
<dbReference type="InterPro" id="IPR001962">
    <property type="entry name" value="Asn_synthase"/>
</dbReference>
<dbReference type="PIRSF" id="PIRSF001589">
    <property type="entry name" value="Asn_synthetase_glu-h"/>
    <property type="match status" value="1"/>
</dbReference>
<dbReference type="Pfam" id="PF00733">
    <property type="entry name" value="Asn_synthase"/>
    <property type="match status" value="1"/>
</dbReference>
<evidence type="ECO:0000256" key="5">
    <source>
        <dbReference type="ARBA" id="ARBA00022840"/>
    </source>
</evidence>
<dbReference type="PANTHER" id="PTHR43284:SF1">
    <property type="entry name" value="ASPARAGINE SYNTHETASE"/>
    <property type="match status" value="1"/>
</dbReference>
<feature type="domain" description="Glutamine amidotransferase type-2" evidence="11">
    <location>
        <begin position="2"/>
        <end position="218"/>
    </location>
</feature>
<reference evidence="12 13" key="1">
    <citation type="submission" date="2016-10" db="EMBL/GenBank/DDBJ databases">
        <authorList>
            <person name="de Groot N.N."/>
        </authorList>
    </citation>
    <scope>NUCLEOTIDE SEQUENCE [LARGE SCALE GENOMIC DNA]</scope>
    <source>
        <strain evidence="12 13">DSM 21035</strain>
    </source>
</reference>
<dbReference type="InterPro" id="IPR029055">
    <property type="entry name" value="Ntn_hydrolases_N"/>
</dbReference>
<dbReference type="GO" id="GO:0004066">
    <property type="term" value="F:asparagine synthase (glutamine-hydrolyzing) activity"/>
    <property type="evidence" value="ECO:0007669"/>
    <property type="project" value="UniProtKB-EC"/>
</dbReference>
<dbReference type="GO" id="GO:0005524">
    <property type="term" value="F:ATP binding"/>
    <property type="evidence" value="ECO:0007669"/>
    <property type="project" value="UniProtKB-KW"/>
</dbReference>
<dbReference type="AlphaFoldDB" id="A0A1H9G776"/>
<evidence type="ECO:0000259" key="11">
    <source>
        <dbReference type="PROSITE" id="PS51278"/>
    </source>
</evidence>
<feature type="binding site" evidence="9">
    <location>
        <position position="295"/>
    </location>
    <ligand>
        <name>ATP</name>
        <dbReference type="ChEBI" id="CHEBI:30616"/>
    </ligand>
</feature>
<dbReference type="Gene3D" id="3.60.20.10">
    <property type="entry name" value="Glutamine Phosphoribosylpyrophosphate, subunit 1, domain 1"/>
    <property type="match status" value="1"/>
</dbReference>
<dbReference type="EMBL" id="FOFN01000002">
    <property type="protein sequence ID" value="SEQ45971.1"/>
    <property type="molecule type" value="Genomic_DNA"/>
</dbReference>
<evidence type="ECO:0000256" key="2">
    <source>
        <dbReference type="ARBA" id="ARBA00005752"/>
    </source>
</evidence>
<dbReference type="SUPFAM" id="SSF56235">
    <property type="entry name" value="N-terminal nucleophile aminohydrolases (Ntn hydrolases)"/>
    <property type="match status" value="1"/>
</dbReference>
<evidence type="ECO:0000256" key="9">
    <source>
        <dbReference type="PIRSR" id="PIRSR001589-2"/>
    </source>
</evidence>
<protein>
    <recommendedName>
        <fullName evidence="3">asparagine synthase (glutamine-hydrolyzing)</fullName>
        <ecNumber evidence="3">6.3.5.4</ecNumber>
    </recommendedName>
</protein>
<accession>A0A1H9G776</accession>
<dbReference type="PANTHER" id="PTHR43284">
    <property type="entry name" value="ASPARAGINE SYNTHETASE (GLUTAMINE-HYDROLYZING)"/>
    <property type="match status" value="1"/>
</dbReference>
<dbReference type="GO" id="GO:0005829">
    <property type="term" value="C:cytosol"/>
    <property type="evidence" value="ECO:0007669"/>
    <property type="project" value="TreeGrafter"/>
</dbReference>
<keyword evidence="13" id="KW-1185">Reference proteome</keyword>
<dbReference type="CDD" id="cd01991">
    <property type="entry name" value="Asn_synthase_B_C"/>
    <property type="match status" value="1"/>
</dbReference>
<dbReference type="Gene3D" id="3.40.50.620">
    <property type="entry name" value="HUPs"/>
    <property type="match status" value="2"/>
</dbReference>
<keyword evidence="8" id="KW-0061">Asparagine biosynthesis</keyword>
<keyword evidence="6 8" id="KW-0315">Glutamine amidotransferase</keyword>
<dbReference type="RefSeq" id="WP_092578512.1">
    <property type="nucleotide sequence ID" value="NZ_FOFN01000002.1"/>
</dbReference>
<evidence type="ECO:0000256" key="3">
    <source>
        <dbReference type="ARBA" id="ARBA00012737"/>
    </source>
</evidence>
<dbReference type="EC" id="6.3.5.4" evidence="3"/>
<sequence>MCGINGIIKKNSYNESDILSTLTKMNDLIIHRGPDEDGFLAVEQDNYAIGMAMRRLSIIDLTSGKQPIYSDDKKIVIVFNGEIYNYRTLKSDLEASGVKFKTTSDTEVILKLYEKHGVASFKWLDGMYGFSIFDKNINKLFIARDFFGEKPLYYTNTNTEFLWASELKSIVDVLPIKPEISKKGLNLFLRLTYVPAPYTIYDNIYKLEANHYIEYDFENHDFTIAEIHQEIKPKEHPISFDEAKRKVKDLVYESVESRSIADVPLGTFLSGGVDSSIVSLCLSQSANKKIETFSIGFSEAKKDETDKSQVVAKMIDSNHHEFKIGENDLKDNIHDILLNFDEPFSDTAALPTYFVSKKTKDYVKVALTGDGGDEVFGGYNKYYVGKMNSRYTNLVPQTIHNVLLKSSAFLLATKDDNRGKRFKIKKMLKAIDYQGNSYWDIISLANTEDELAEILNPNMYEDCLFADYKDKLESDKVETLTDFRHVDKILSLEGGMLAKVDRTSMQNSLECRAPFLNKKIWDYTNTLPEKFLMNGWNKKYILKEAFKDQFPDEFLEKSKMGFGSPVGNWLKSSLRKELESYIEPKYLSEQGIFNLDTVIPLVKNHLNSKRDNTFRVWAFYCFQKWYSNVYLK</sequence>
<feature type="site" description="Important for beta-aspartyl-AMP intermediate formation" evidence="10">
    <location>
        <position position="370"/>
    </location>
</feature>
<dbReference type="InterPro" id="IPR006426">
    <property type="entry name" value="Asn_synth_AEB"/>
</dbReference>
<comment type="similarity">
    <text evidence="2">Belongs to the asparagine synthetase family.</text>
</comment>
<dbReference type="STRING" id="419940.SAMN05421824_1710"/>
<dbReference type="NCBIfam" id="TIGR01536">
    <property type="entry name" value="asn_synth_AEB"/>
    <property type="match status" value="1"/>
</dbReference>
<dbReference type="InterPro" id="IPR017932">
    <property type="entry name" value="GATase_2_dom"/>
</dbReference>
<feature type="active site" description="For GATase activity" evidence="8">
    <location>
        <position position="2"/>
    </location>
</feature>
<evidence type="ECO:0000256" key="10">
    <source>
        <dbReference type="PIRSR" id="PIRSR001589-3"/>
    </source>
</evidence>
<organism evidence="12 13">
    <name type="scientific">Hyunsoonleella jejuensis</name>
    <dbReference type="NCBI Taxonomy" id="419940"/>
    <lineage>
        <taxon>Bacteria</taxon>
        <taxon>Pseudomonadati</taxon>
        <taxon>Bacteroidota</taxon>
        <taxon>Flavobacteriia</taxon>
        <taxon>Flavobacteriales</taxon>
        <taxon>Flavobacteriaceae</taxon>
    </lineage>
</organism>
<evidence type="ECO:0000313" key="12">
    <source>
        <dbReference type="EMBL" id="SEQ45971.1"/>
    </source>
</evidence>
<comment type="catalytic activity">
    <reaction evidence="7">
        <text>L-aspartate + L-glutamine + ATP + H2O = L-asparagine + L-glutamate + AMP + diphosphate + H(+)</text>
        <dbReference type="Rhea" id="RHEA:12228"/>
        <dbReference type="ChEBI" id="CHEBI:15377"/>
        <dbReference type="ChEBI" id="CHEBI:15378"/>
        <dbReference type="ChEBI" id="CHEBI:29985"/>
        <dbReference type="ChEBI" id="CHEBI:29991"/>
        <dbReference type="ChEBI" id="CHEBI:30616"/>
        <dbReference type="ChEBI" id="CHEBI:33019"/>
        <dbReference type="ChEBI" id="CHEBI:58048"/>
        <dbReference type="ChEBI" id="CHEBI:58359"/>
        <dbReference type="ChEBI" id="CHEBI:456215"/>
        <dbReference type="EC" id="6.3.5.4"/>
    </reaction>
</comment>
<feature type="binding site" evidence="9">
    <location>
        <position position="105"/>
    </location>
    <ligand>
        <name>L-glutamine</name>
        <dbReference type="ChEBI" id="CHEBI:58359"/>
    </ligand>
</feature>
<evidence type="ECO:0000256" key="6">
    <source>
        <dbReference type="ARBA" id="ARBA00022962"/>
    </source>
</evidence>
<evidence type="ECO:0000256" key="4">
    <source>
        <dbReference type="ARBA" id="ARBA00022741"/>
    </source>
</evidence>
<keyword evidence="5 9" id="KW-0067">ATP-binding</keyword>
<dbReference type="OrthoDB" id="9763290at2"/>
<proteinExistence type="inferred from homology"/>
<evidence type="ECO:0000256" key="8">
    <source>
        <dbReference type="PIRSR" id="PIRSR001589-1"/>
    </source>
</evidence>
<gene>
    <name evidence="12" type="ORF">SAMN05421824_1710</name>
</gene>
<dbReference type="GO" id="GO:0006529">
    <property type="term" value="P:asparagine biosynthetic process"/>
    <property type="evidence" value="ECO:0007669"/>
    <property type="project" value="UniProtKB-KW"/>
</dbReference>
<keyword evidence="4 9" id="KW-0547">Nucleotide-binding</keyword>
<evidence type="ECO:0000256" key="1">
    <source>
        <dbReference type="ARBA" id="ARBA00005187"/>
    </source>
</evidence>
<dbReference type="InterPro" id="IPR014729">
    <property type="entry name" value="Rossmann-like_a/b/a_fold"/>
</dbReference>